<dbReference type="AlphaFoldDB" id="A0A9W8LYW8"/>
<dbReference type="PANTHER" id="PTHR21664:SF1">
    <property type="entry name" value="NUDC DOMAIN-CONTAINING PROTEIN 1"/>
    <property type="match status" value="1"/>
</dbReference>
<name>A0A9W8LYW8_9FUNG</name>
<dbReference type="Gene3D" id="2.60.40.790">
    <property type="match status" value="1"/>
</dbReference>
<evidence type="ECO:0000256" key="5">
    <source>
        <dbReference type="ARBA" id="ARBA00023242"/>
    </source>
</evidence>
<dbReference type="PANTHER" id="PTHR21664">
    <property type="entry name" value="CHRONIC MYELOGENOUS LEUKEMIA TUMOR ANTIGEN 66"/>
    <property type="match status" value="1"/>
</dbReference>
<evidence type="ECO:0000256" key="4">
    <source>
        <dbReference type="ARBA" id="ARBA00022490"/>
    </source>
</evidence>
<gene>
    <name evidence="7" type="ORF">IWW36_003522</name>
</gene>
<dbReference type="InterPro" id="IPR037895">
    <property type="entry name" value="NUDCD1"/>
</dbReference>
<dbReference type="Proteomes" id="UP001139887">
    <property type="component" value="Unassembled WGS sequence"/>
</dbReference>
<evidence type="ECO:0000256" key="1">
    <source>
        <dbReference type="ARBA" id="ARBA00004123"/>
    </source>
</evidence>
<evidence type="ECO:0000259" key="6">
    <source>
        <dbReference type="PROSITE" id="PS51203"/>
    </source>
</evidence>
<dbReference type="GO" id="GO:0005737">
    <property type="term" value="C:cytoplasm"/>
    <property type="evidence" value="ECO:0007669"/>
    <property type="project" value="UniProtKB-SubCell"/>
</dbReference>
<evidence type="ECO:0000313" key="7">
    <source>
        <dbReference type="EMBL" id="KAJ2848056.1"/>
    </source>
</evidence>
<feature type="domain" description="CS" evidence="6">
    <location>
        <begin position="311"/>
        <end position="406"/>
    </location>
</feature>
<evidence type="ECO:0000256" key="3">
    <source>
        <dbReference type="ARBA" id="ARBA00018915"/>
    </source>
</evidence>
<dbReference type="Pfam" id="PF04969">
    <property type="entry name" value="CS"/>
    <property type="match status" value="1"/>
</dbReference>
<evidence type="ECO:0000256" key="2">
    <source>
        <dbReference type="ARBA" id="ARBA00004496"/>
    </source>
</evidence>
<reference evidence="7" key="1">
    <citation type="submission" date="2022-07" db="EMBL/GenBank/DDBJ databases">
        <title>Phylogenomic reconstructions and comparative analyses of Kickxellomycotina fungi.</title>
        <authorList>
            <person name="Reynolds N.K."/>
            <person name="Stajich J.E."/>
            <person name="Barry K."/>
            <person name="Grigoriev I.V."/>
            <person name="Crous P."/>
            <person name="Smith M.E."/>
        </authorList>
    </citation>
    <scope>NUCLEOTIDE SEQUENCE</scope>
    <source>
        <strain evidence="7">NRRL 1566</strain>
    </source>
</reference>
<dbReference type="GO" id="GO:0005634">
    <property type="term" value="C:nucleus"/>
    <property type="evidence" value="ECO:0007669"/>
    <property type="project" value="UniProtKB-SubCell"/>
</dbReference>
<protein>
    <recommendedName>
        <fullName evidence="3">NudC domain-containing protein 1</fullName>
    </recommendedName>
</protein>
<dbReference type="PROSITE" id="PS51203">
    <property type="entry name" value="CS"/>
    <property type="match status" value="1"/>
</dbReference>
<organism evidence="7 8">
    <name type="scientific">Coemansia brasiliensis</name>
    <dbReference type="NCBI Taxonomy" id="2650707"/>
    <lineage>
        <taxon>Eukaryota</taxon>
        <taxon>Fungi</taxon>
        <taxon>Fungi incertae sedis</taxon>
        <taxon>Zoopagomycota</taxon>
        <taxon>Kickxellomycotina</taxon>
        <taxon>Kickxellomycetes</taxon>
        <taxon>Kickxellales</taxon>
        <taxon>Kickxellaceae</taxon>
        <taxon>Coemansia</taxon>
    </lineage>
</organism>
<dbReference type="CDD" id="cd06467">
    <property type="entry name" value="p23_NUDC_like"/>
    <property type="match status" value="1"/>
</dbReference>
<keyword evidence="8" id="KW-1185">Reference proteome</keyword>
<keyword evidence="5" id="KW-0539">Nucleus</keyword>
<sequence length="652" mass="73157">MYEVLELKPDSALINPQFDGYKLRLIDSDGKNKQSAIRHYELSEQASVEPYQLASNALLTYNEMYSRVHYNHLFIGPNEHSVIYIDSNRHVYLVDIHKHDAPTYTLMFEIPSSSSMYVLQGYHGAYAIDKNMVLVFDGMFSVYVLQYTASNDQSAAWKATGVFEVGCGSVAAGPTIETAQRTMYYVIGAHLVHIENEPVIHMHICYRSNKQTAEDLHSSSNMHHPATSYKRPTSSFCIQAIQIKIPPNSCKQPEPVPLDASIVHTLYSHAVPVYCEYISHSQYMLGVKKGVVLDDTEMPTQPLTEGIPPTKESFPYYWTQTQTDVTVCIDLPVAIKANQVTCKMERSSLTLQFLGSAECTEKYTYESRQFCDFIIADESVWTLENGRLLTFYLQKEHEGARWASVFKDDDGVLETIDPSEFVTIRERLEKYTANGPDITAPDVPLMQPYVDQDSGGDPEQQEQIAEEPVIFSVRSWSTGLAEASSVVGSPDWLCSAFSRASNLSETPLPPVCLKFDVDGVVFTFHTSTPSNTYQKSHLHTLSPSNISPPAHSNVCARHASTFSALSYVQAGKREKRFMYIDSDMTVAVLAEAQRRVYIYHQTKHTQDSSAIQNIVDLGGSNDEAEILGIQLIGRILVILRKHLLTMVDLDLC</sequence>
<comment type="caution">
    <text evidence="7">The sequence shown here is derived from an EMBL/GenBank/DDBJ whole genome shotgun (WGS) entry which is preliminary data.</text>
</comment>
<keyword evidence="4" id="KW-0963">Cytoplasm</keyword>
<dbReference type="InterPro" id="IPR007052">
    <property type="entry name" value="CS_dom"/>
</dbReference>
<proteinExistence type="predicted"/>
<accession>A0A9W8LYW8</accession>
<comment type="subcellular location">
    <subcellularLocation>
        <location evidence="2">Cytoplasm</location>
    </subcellularLocation>
    <subcellularLocation>
        <location evidence="1">Nucleus</location>
    </subcellularLocation>
</comment>
<dbReference type="EMBL" id="JANBUW010000220">
    <property type="protein sequence ID" value="KAJ2848056.1"/>
    <property type="molecule type" value="Genomic_DNA"/>
</dbReference>
<dbReference type="InterPro" id="IPR008978">
    <property type="entry name" value="HSP20-like_chaperone"/>
</dbReference>
<evidence type="ECO:0000313" key="8">
    <source>
        <dbReference type="Proteomes" id="UP001139887"/>
    </source>
</evidence>
<dbReference type="OrthoDB" id="428655at2759"/>
<dbReference type="SUPFAM" id="SSF49764">
    <property type="entry name" value="HSP20-like chaperones"/>
    <property type="match status" value="1"/>
</dbReference>